<dbReference type="CDD" id="cd08556">
    <property type="entry name" value="GDPD"/>
    <property type="match status" value="1"/>
</dbReference>
<dbReference type="PROSITE" id="PS51704">
    <property type="entry name" value="GP_PDE"/>
    <property type="match status" value="1"/>
</dbReference>
<feature type="domain" description="GP-PDE" evidence="1">
    <location>
        <begin position="15"/>
        <end position="239"/>
    </location>
</feature>
<evidence type="ECO:0000313" key="3">
    <source>
        <dbReference type="Proteomes" id="UP001596540"/>
    </source>
</evidence>
<dbReference type="EMBL" id="JBHTBH010000013">
    <property type="protein sequence ID" value="MFC7330598.1"/>
    <property type="molecule type" value="Genomic_DNA"/>
</dbReference>
<dbReference type="Pfam" id="PF03009">
    <property type="entry name" value="GDPD"/>
    <property type="match status" value="1"/>
</dbReference>
<dbReference type="InterPro" id="IPR030395">
    <property type="entry name" value="GP_PDE_dom"/>
</dbReference>
<accession>A0ABW2KMH6</accession>
<dbReference type="PANTHER" id="PTHR46211:SF1">
    <property type="entry name" value="GLYCEROPHOSPHODIESTER PHOSPHODIESTERASE, CYTOPLASMIC"/>
    <property type="match status" value="1"/>
</dbReference>
<comment type="caution">
    <text evidence="2">The sequence shown here is derived from an EMBL/GenBank/DDBJ whole genome shotgun (WGS) entry which is preliminary data.</text>
</comment>
<evidence type="ECO:0000313" key="2">
    <source>
        <dbReference type="EMBL" id="MFC7330598.1"/>
    </source>
</evidence>
<dbReference type="PANTHER" id="PTHR46211">
    <property type="entry name" value="GLYCEROPHOSPHORYL DIESTER PHOSPHODIESTERASE"/>
    <property type="match status" value="1"/>
</dbReference>
<evidence type="ECO:0000259" key="1">
    <source>
        <dbReference type="PROSITE" id="PS51704"/>
    </source>
</evidence>
<dbReference type="RefSeq" id="WP_379873246.1">
    <property type="nucleotide sequence ID" value="NZ_JBHTBH010000013.1"/>
</dbReference>
<name>A0ABW2KMH6_9ACTN</name>
<proteinExistence type="predicted"/>
<sequence>MTVIDSRARTGEHMTLAIAHRGDPIQFRENTLPALRAGAAAGADMIEIDLKLTADGHVVLLHDDTLERFWGLNRPVTEVTLAELAALGDGRDRRIPTLMEVLAEFSRPTAPPLMLDVTAVDAALAADDLVAEHDMLGRVLYSGSVEALRAIRSRRPRAQLALSWNQQGLPPADVWQALRPRYYNSYWPLLSRELVAEVHRHGYAVSAWTVNDLSEMARLIGMGVDAIITDQPAELAKLVGNQPQFTR</sequence>
<reference evidence="3" key="1">
    <citation type="journal article" date="2019" name="Int. J. Syst. Evol. Microbiol.">
        <title>The Global Catalogue of Microorganisms (GCM) 10K type strain sequencing project: providing services to taxonomists for standard genome sequencing and annotation.</title>
        <authorList>
            <consortium name="The Broad Institute Genomics Platform"/>
            <consortium name="The Broad Institute Genome Sequencing Center for Infectious Disease"/>
            <person name="Wu L."/>
            <person name="Ma J."/>
        </authorList>
    </citation>
    <scope>NUCLEOTIDE SEQUENCE [LARGE SCALE GENOMIC DNA]</scope>
    <source>
        <strain evidence="3">CGMCC 4.7382</strain>
    </source>
</reference>
<dbReference type="InterPro" id="IPR017946">
    <property type="entry name" value="PLC-like_Pdiesterase_TIM-brl"/>
</dbReference>
<gene>
    <name evidence="2" type="ORF">ACFQRF_22980</name>
</gene>
<dbReference type="Gene3D" id="3.20.20.190">
    <property type="entry name" value="Phosphatidylinositol (PI) phosphodiesterase"/>
    <property type="match status" value="1"/>
</dbReference>
<dbReference type="Proteomes" id="UP001596540">
    <property type="component" value="Unassembled WGS sequence"/>
</dbReference>
<keyword evidence="3" id="KW-1185">Reference proteome</keyword>
<protein>
    <submittedName>
        <fullName evidence="2">Glycerophosphodiester phosphodiesterase</fullName>
    </submittedName>
</protein>
<organism evidence="2 3">
    <name type="scientific">Marinactinospora rubrisoli</name>
    <dbReference type="NCBI Taxonomy" id="2715399"/>
    <lineage>
        <taxon>Bacteria</taxon>
        <taxon>Bacillati</taxon>
        <taxon>Actinomycetota</taxon>
        <taxon>Actinomycetes</taxon>
        <taxon>Streptosporangiales</taxon>
        <taxon>Nocardiopsidaceae</taxon>
        <taxon>Marinactinospora</taxon>
    </lineage>
</organism>
<dbReference type="SUPFAM" id="SSF51695">
    <property type="entry name" value="PLC-like phosphodiesterases"/>
    <property type="match status" value="1"/>
</dbReference>